<evidence type="ECO:0000256" key="9">
    <source>
        <dbReference type="PROSITE-ProRule" id="PRU00042"/>
    </source>
</evidence>
<dbReference type="SMART" id="SM00355">
    <property type="entry name" value="ZnF_C2H2"/>
    <property type="match status" value="2"/>
</dbReference>
<dbReference type="GO" id="GO:0008568">
    <property type="term" value="F:microtubule severing ATPase activity"/>
    <property type="evidence" value="ECO:0007669"/>
    <property type="project" value="UniProtKB-EC"/>
</dbReference>
<dbReference type="InterPro" id="IPR003960">
    <property type="entry name" value="ATPase_AAA_CS"/>
</dbReference>
<dbReference type="InterPro" id="IPR003593">
    <property type="entry name" value="AAA+_ATPase"/>
</dbReference>
<dbReference type="EMBL" id="JADGJW010000404">
    <property type="protein sequence ID" value="KAJ3217924.1"/>
    <property type="molecule type" value="Genomic_DNA"/>
</dbReference>
<dbReference type="Gene3D" id="1.10.8.60">
    <property type="match status" value="1"/>
</dbReference>
<dbReference type="SMART" id="SM00382">
    <property type="entry name" value="AAA"/>
    <property type="match status" value="1"/>
</dbReference>
<dbReference type="FunFam" id="1.10.8.60:FF:000022">
    <property type="entry name" value="Fidgetin like 1"/>
    <property type="match status" value="1"/>
</dbReference>
<keyword evidence="10" id="KW-0175">Coiled coil</keyword>
<accession>A0AAD5U1V0</accession>
<dbReference type="GO" id="GO:0008270">
    <property type="term" value="F:zinc ion binding"/>
    <property type="evidence" value="ECO:0007669"/>
    <property type="project" value="UniProtKB-KW"/>
</dbReference>
<dbReference type="PANTHER" id="PTHR23074:SF86">
    <property type="entry name" value="SPASTIN"/>
    <property type="match status" value="1"/>
</dbReference>
<dbReference type="GO" id="GO:0005874">
    <property type="term" value="C:microtubule"/>
    <property type="evidence" value="ECO:0007669"/>
    <property type="project" value="UniProtKB-KW"/>
</dbReference>
<keyword evidence="9" id="KW-0479">Metal-binding</keyword>
<comment type="catalytic activity">
    <reaction evidence="7">
        <text>n ATP + n H2O + a microtubule = n ADP + n phosphate + (n+1) alpha/beta tubulin heterodimers.</text>
        <dbReference type="EC" id="5.6.1.1"/>
    </reaction>
</comment>
<sequence>MQSQSKQFLMPQEDADFFTYLLNQSLPETNPTRHLQSRTCPSLSNVRPLNLTQQNHLSPNFQQAPQHIPGLQHQSSLQHQPTFDSLLHDLQQIQIPARMRDNNFIVDGLDNHYTQSQVSPDFTPNNRFACYTTNNRFKNNILFDSNIRNTDINISPNFPGNTEFDSQFFRSPQKDDYRKPSNTNRAMYFPVNNTMNHKKFNNRYIPYSPNDPLFPFNYPDQIKPEVSPRFVVRSSSFDEAAEHCRAFADNNDPCQEGGSSEVEVNEESKYEEASSDFLNGTAKKRRNKRRDSQIVNQIVKVSSDNGSGVQQTEMVVKTRYMCTWKDCEKTFSTSGHVARHERIHLQIKPHKCEFPGCEQYFSRPDNKKQHYKTHFEKVENGQKKRRNTKKKPVNLPTPIDTTSYRCNPGPMTGDSDYVETPSALSASCLTPLETPLSGSFSDTDLKLSTLGLLSNYNENERKTAVEENCKNSNYQVSDLLDQTSDNVNQSSADVSSQEADFSDFNKAEKSYYSNESFFFNQHFTPETSPAFNTMTLPPQFNNGVVVTNNGAFTKSEVQVGDATYNGNLQNDGHFPTPSASPPSSSVYHDLGVLNLQQQFTILSQNLSMIKKNQQSSAYKQYKKLCDSAYKNITLAIDGEEKKEEIETILTYYQLGIHDLKQALNMHVSFVEEKVEVESTNIKLKRNLKDCEDRILKLSSKLKSTASKSNSNNTVTKEPGTSVIKHTINNAKSFSNQHSSSNLPNPLKRQQSSNIQPSIPNKSSLNTKKYDSELCQKILNDVVVHKPNVNWDDIVGLETAKRNLREIVILPSIRPELFTGLRSPAKGVLLFGPPGTGKTMLAKAVAHEANATFFSISASTLTSKYVGEGEKMVKALFAMARELAPSIIFIDEIDSILTERSESEHEASRRLKTQFLLEFDGLSSNNEEKSLLVLGATNRPQELDEAALRRLVKRIYIPLPEPETREALLHNLLKGQNHCISKGDLQHVVSKTEGYSGSDLTALAREASLGPIRMVKHNELLSLSADAIRPINKKDFLAAMSVIRPSVSGRNLESFLDWKDKFGTSGN</sequence>
<organism evidence="13 14">
    <name type="scientific">Clydaea vesicula</name>
    <dbReference type="NCBI Taxonomy" id="447962"/>
    <lineage>
        <taxon>Eukaryota</taxon>
        <taxon>Fungi</taxon>
        <taxon>Fungi incertae sedis</taxon>
        <taxon>Chytridiomycota</taxon>
        <taxon>Chytridiomycota incertae sedis</taxon>
        <taxon>Chytridiomycetes</taxon>
        <taxon>Lobulomycetales</taxon>
        <taxon>Lobulomycetaceae</taxon>
        <taxon>Clydaea</taxon>
    </lineage>
</organism>
<dbReference type="Gene3D" id="3.40.50.300">
    <property type="entry name" value="P-loop containing nucleotide triphosphate hydrolases"/>
    <property type="match status" value="1"/>
</dbReference>
<evidence type="ECO:0000313" key="13">
    <source>
        <dbReference type="EMBL" id="KAJ3217924.1"/>
    </source>
</evidence>
<dbReference type="Pfam" id="PF17862">
    <property type="entry name" value="AAA_lid_3"/>
    <property type="match status" value="1"/>
</dbReference>
<evidence type="ECO:0000256" key="5">
    <source>
        <dbReference type="ARBA" id="ARBA00023136"/>
    </source>
</evidence>
<evidence type="ECO:0000256" key="4">
    <source>
        <dbReference type="ARBA" id="ARBA00022840"/>
    </source>
</evidence>
<dbReference type="PROSITE" id="PS00028">
    <property type="entry name" value="ZINC_FINGER_C2H2_1"/>
    <property type="match status" value="2"/>
</dbReference>
<keyword evidence="4" id="KW-0067">ATP-binding</keyword>
<feature type="region of interest" description="Disordered" evidence="11">
    <location>
        <begin position="378"/>
        <end position="418"/>
    </location>
</feature>
<dbReference type="PANTHER" id="PTHR23074">
    <property type="entry name" value="AAA DOMAIN-CONTAINING"/>
    <property type="match status" value="1"/>
</dbReference>
<feature type="coiled-coil region" evidence="10">
    <location>
        <begin position="673"/>
        <end position="700"/>
    </location>
</feature>
<dbReference type="InterPro" id="IPR041569">
    <property type="entry name" value="AAA_lid_3"/>
</dbReference>
<evidence type="ECO:0000256" key="11">
    <source>
        <dbReference type="SAM" id="MobiDB-lite"/>
    </source>
</evidence>
<dbReference type="Pfam" id="PF00004">
    <property type="entry name" value="AAA"/>
    <property type="match status" value="1"/>
</dbReference>
<dbReference type="Gene3D" id="3.30.160.60">
    <property type="entry name" value="Classic Zinc Finger"/>
    <property type="match status" value="2"/>
</dbReference>
<dbReference type="CDD" id="cd19524">
    <property type="entry name" value="RecA-like_spastin"/>
    <property type="match status" value="1"/>
</dbReference>
<evidence type="ECO:0000256" key="6">
    <source>
        <dbReference type="ARBA" id="ARBA00023235"/>
    </source>
</evidence>
<dbReference type="SUPFAM" id="SSF57667">
    <property type="entry name" value="beta-beta-alpha zinc fingers"/>
    <property type="match status" value="1"/>
</dbReference>
<evidence type="ECO:0000256" key="7">
    <source>
        <dbReference type="ARBA" id="ARBA00036378"/>
    </source>
</evidence>
<feature type="region of interest" description="Disordered" evidence="11">
    <location>
        <begin position="248"/>
        <end position="291"/>
    </location>
</feature>
<feature type="domain" description="C2H2-type" evidence="12">
    <location>
        <begin position="350"/>
        <end position="379"/>
    </location>
</feature>
<evidence type="ECO:0000256" key="1">
    <source>
        <dbReference type="ARBA" id="ARBA00006914"/>
    </source>
</evidence>
<dbReference type="InterPro" id="IPR003959">
    <property type="entry name" value="ATPase_AAA_core"/>
</dbReference>
<dbReference type="Gene3D" id="1.20.58.80">
    <property type="entry name" value="Phosphotransferase system, lactose/cellobiose-type IIA subunit"/>
    <property type="match status" value="1"/>
</dbReference>
<dbReference type="InterPro" id="IPR015415">
    <property type="entry name" value="Spast_Vps4_C"/>
</dbReference>
<evidence type="ECO:0000259" key="12">
    <source>
        <dbReference type="PROSITE" id="PS50157"/>
    </source>
</evidence>
<comment type="similarity">
    <text evidence="1">Belongs to the AAA ATPase family.</text>
</comment>
<keyword evidence="14" id="KW-1185">Reference proteome</keyword>
<dbReference type="InterPro" id="IPR036236">
    <property type="entry name" value="Znf_C2H2_sf"/>
</dbReference>
<dbReference type="SUPFAM" id="SSF52540">
    <property type="entry name" value="P-loop containing nucleoside triphosphate hydrolases"/>
    <property type="match status" value="1"/>
</dbReference>
<dbReference type="GO" id="GO:0005524">
    <property type="term" value="F:ATP binding"/>
    <property type="evidence" value="ECO:0007669"/>
    <property type="project" value="UniProtKB-KW"/>
</dbReference>
<keyword evidence="3" id="KW-0547">Nucleotide-binding</keyword>
<name>A0AAD5U1V0_9FUNG</name>
<evidence type="ECO:0000313" key="14">
    <source>
        <dbReference type="Proteomes" id="UP001211065"/>
    </source>
</evidence>
<reference evidence="13" key="1">
    <citation type="submission" date="2020-05" db="EMBL/GenBank/DDBJ databases">
        <title>Phylogenomic resolution of chytrid fungi.</title>
        <authorList>
            <person name="Stajich J.E."/>
            <person name="Amses K."/>
            <person name="Simmons R."/>
            <person name="Seto K."/>
            <person name="Myers J."/>
            <person name="Bonds A."/>
            <person name="Quandt C.A."/>
            <person name="Barry K."/>
            <person name="Liu P."/>
            <person name="Grigoriev I."/>
            <person name="Longcore J.E."/>
            <person name="James T.Y."/>
        </authorList>
    </citation>
    <scope>NUCLEOTIDE SEQUENCE</scope>
    <source>
        <strain evidence="13">JEL0476</strain>
    </source>
</reference>
<dbReference type="InterPro" id="IPR050304">
    <property type="entry name" value="MT-severing_AAA_ATPase"/>
</dbReference>
<protein>
    <recommendedName>
        <fullName evidence="8">microtubule-severing ATPase</fullName>
        <ecNumber evidence="8">5.6.1.1</ecNumber>
    </recommendedName>
</protein>
<proteinExistence type="inferred from homology"/>
<dbReference type="Pfam" id="PF09336">
    <property type="entry name" value="Vps4_C"/>
    <property type="match status" value="1"/>
</dbReference>
<keyword evidence="9" id="KW-0862">Zinc</keyword>
<dbReference type="FunFam" id="3.40.50.300:FF:000093">
    <property type="entry name" value="Fidgetin-like 1"/>
    <property type="match status" value="1"/>
</dbReference>
<dbReference type="PROSITE" id="PS50157">
    <property type="entry name" value="ZINC_FINGER_C2H2_2"/>
    <property type="match status" value="2"/>
</dbReference>
<feature type="compositionally biased region" description="Basic residues" evidence="11">
    <location>
        <begin position="383"/>
        <end position="392"/>
    </location>
</feature>
<dbReference type="Proteomes" id="UP001211065">
    <property type="component" value="Unassembled WGS sequence"/>
</dbReference>
<dbReference type="InterPro" id="IPR027417">
    <property type="entry name" value="P-loop_NTPase"/>
</dbReference>
<gene>
    <name evidence="13" type="ORF">HK099_005295</name>
</gene>
<dbReference type="GO" id="GO:0016887">
    <property type="term" value="F:ATP hydrolysis activity"/>
    <property type="evidence" value="ECO:0007669"/>
    <property type="project" value="InterPro"/>
</dbReference>
<evidence type="ECO:0000256" key="3">
    <source>
        <dbReference type="ARBA" id="ARBA00022741"/>
    </source>
</evidence>
<dbReference type="InterPro" id="IPR013087">
    <property type="entry name" value="Znf_C2H2_type"/>
</dbReference>
<feature type="region of interest" description="Disordered" evidence="11">
    <location>
        <begin position="732"/>
        <end position="765"/>
    </location>
</feature>
<evidence type="ECO:0000256" key="10">
    <source>
        <dbReference type="SAM" id="Coils"/>
    </source>
</evidence>
<keyword evidence="6" id="KW-0413">Isomerase</keyword>
<comment type="caution">
    <text evidence="13">The sequence shown here is derived from an EMBL/GenBank/DDBJ whole genome shotgun (WGS) entry which is preliminary data.</text>
</comment>
<dbReference type="EC" id="5.6.1.1" evidence="8"/>
<keyword evidence="5" id="KW-0472">Membrane</keyword>
<feature type="domain" description="C2H2-type" evidence="12">
    <location>
        <begin position="320"/>
        <end position="349"/>
    </location>
</feature>
<evidence type="ECO:0000256" key="8">
    <source>
        <dbReference type="ARBA" id="ARBA00038871"/>
    </source>
</evidence>
<dbReference type="AlphaFoldDB" id="A0AAD5U1V0"/>
<dbReference type="PROSITE" id="PS00674">
    <property type="entry name" value="AAA"/>
    <property type="match status" value="1"/>
</dbReference>
<keyword evidence="9" id="KW-0863">Zinc-finger</keyword>
<evidence type="ECO:0000256" key="2">
    <source>
        <dbReference type="ARBA" id="ARBA00022701"/>
    </source>
</evidence>
<keyword evidence="2" id="KW-0493">Microtubule</keyword>